<organism evidence="2 3">
    <name type="scientific">Albidovulum denitrificans</name>
    <dbReference type="NCBI Taxonomy" id="404881"/>
    <lineage>
        <taxon>Bacteria</taxon>
        <taxon>Pseudomonadati</taxon>
        <taxon>Pseudomonadota</taxon>
        <taxon>Alphaproteobacteria</taxon>
        <taxon>Rhodobacterales</taxon>
        <taxon>Paracoccaceae</taxon>
        <taxon>Albidovulum</taxon>
    </lineage>
</organism>
<feature type="region of interest" description="Disordered" evidence="1">
    <location>
        <begin position="68"/>
        <end position="89"/>
    </location>
</feature>
<proteinExistence type="predicted"/>
<reference evidence="2 3" key="1">
    <citation type="submission" date="2018-02" db="EMBL/GenBank/DDBJ databases">
        <title>Genomic Encyclopedia of Archaeal and Bacterial Type Strains, Phase II (KMG-II): from individual species to whole genera.</title>
        <authorList>
            <person name="Goeker M."/>
        </authorList>
    </citation>
    <scope>NUCLEOTIDE SEQUENCE [LARGE SCALE GENOMIC DNA]</scope>
    <source>
        <strain evidence="2 3">DSM 18921</strain>
    </source>
</reference>
<dbReference type="RefSeq" id="WP_105514168.1">
    <property type="nucleotide sequence ID" value="NZ_PVEP01000002.1"/>
</dbReference>
<evidence type="ECO:0000256" key="1">
    <source>
        <dbReference type="SAM" id="MobiDB-lite"/>
    </source>
</evidence>
<dbReference type="Proteomes" id="UP000238338">
    <property type="component" value="Unassembled WGS sequence"/>
</dbReference>
<keyword evidence="3" id="KW-1185">Reference proteome</keyword>
<gene>
    <name evidence="2" type="ORF">LX70_01500</name>
</gene>
<comment type="caution">
    <text evidence="2">The sequence shown here is derived from an EMBL/GenBank/DDBJ whole genome shotgun (WGS) entry which is preliminary data.</text>
</comment>
<name>A0A2S8SA68_9RHOB</name>
<dbReference type="AlphaFoldDB" id="A0A2S8SA68"/>
<protein>
    <submittedName>
        <fullName evidence="2">Uncharacterized protein</fullName>
    </submittedName>
</protein>
<dbReference type="EMBL" id="PVEP01000002">
    <property type="protein sequence ID" value="PQV57694.1"/>
    <property type="molecule type" value="Genomic_DNA"/>
</dbReference>
<dbReference type="OrthoDB" id="7778431at2"/>
<evidence type="ECO:0000313" key="3">
    <source>
        <dbReference type="Proteomes" id="UP000238338"/>
    </source>
</evidence>
<accession>A0A2S8SA68</accession>
<sequence>MDAKLADPKGLVRESYAIEGITAGECRSIYLDWALSLAGDTDAHEAMRVLLSHYAPANPDHPMTKVLTDGLVPGDKPTRRGGRSARLGG</sequence>
<evidence type="ECO:0000313" key="2">
    <source>
        <dbReference type="EMBL" id="PQV57694.1"/>
    </source>
</evidence>